<dbReference type="EMBL" id="MHKU01000031">
    <property type="protein sequence ID" value="OGY96436.1"/>
    <property type="molecule type" value="Genomic_DNA"/>
</dbReference>
<evidence type="ECO:0000313" key="6">
    <source>
        <dbReference type="Proteomes" id="UP000176648"/>
    </source>
</evidence>
<dbReference type="GO" id="GO:0006302">
    <property type="term" value="P:double-strand break repair"/>
    <property type="evidence" value="ECO:0007669"/>
    <property type="project" value="TreeGrafter"/>
</dbReference>
<gene>
    <name evidence="5" type="ORF">A2122_02985</name>
</gene>
<evidence type="ECO:0000313" key="5">
    <source>
        <dbReference type="EMBL" id="OGY96436.1"/>
    </source>
</evidence>
<dbReference type="InterPro" id="IPR037278">
    <property type="entry name" value="ARFGAP/RecO"/>
</dbReference>
<keyword evidence="2" id="KW-0233">DNA recombination</keyword>
<dbReference type="InterPro" id="IPR022572">
    <property type="entry name" value="DNA_rep/recomb_RecO_N"/>
</dbReference>
<dbReference type="STRING" id="1798644.A2122_02985"/>
<dbReference type="GO" id="GO:0006310">
    <property type="term" value="P:DNA recombination"/>
    <property type="evidence" value="ECO:0007669"/>
    <property type="project" value="UniProtKB-KW"/>
</dbReference>
<proteinExistence type="predicted"/>
<dbReference type="SUPFAM" id="SSF50249">
    <property type="entry name" value="Nucleic acid-binding proteins"/>
    <property type="match status" value="1"/>
</dbReference>
<dbReference type="Proteomes" id="UP000176648">
    <property type="component" value="Unassembled WGS sequence"/>
</dbReference>
<feature type="domain" description="DNA replication/recombination mediator RecO N-terminal" evidence="4">
    <location>
        <begin position="1"/>
        <end position="71"/>
    </location>
</feature>
<dbReference type="Pfam" id="PF11967">
    <property type="entry name" value="RecO_N"/>
    <property type="match status" value="1"/>
</dbReference>
<reference evidence="5 6" key="1">
    <citation type="journal article" date="2016" name="Nat. Commun.">
        <title>Thousands of microbial genomes shed light on interconnected biogeochemical processes in an aquifer system.</title>
        <authorList>
            <person name="Anantharaman K."/>
            <person name="Brown C.T."/>
            <person name="Hug L.A."/>
            <person name="Sharon I."/>
            <person name="Castelle C.J."/>
            <person name="Probst A.J."/>
            <person name="Thomas B.C."/>
            <person name="Singh A."/>
            <person name="Wilkins M.J."/>
            <person name="Karaoz U."/>
            <person name="Brodie E.L."/>
            <person name="Williams K.H."/>
            <person name="Hubbard S.S."/>
            <person name="Banfield J.F."/>
        </authorList>
    </citation>
    <scope>NUCLEOTIDE SEQUENCE [LARGE SCALE GENOMIC DNA]</scope>
</reference>
<protein>
    <recommendedName>
        <fullName evidence="4">DNA replication/recombination mediator RecO N-terminal domain-containing protein</fullName>
    </recommendedName>
</protein>
<dbReference type="PANTHER" id="PTHR33991">
    <property type="entry name" value="DNA REPAIR PROTEIN RECO"/>
    <property type="match status" value="1"/>
</dbReference>
<evidence type="ECO:0000256" key="1">
    <source>
        <dbReference type="ARBA" id="ARBA00022763"/>
    </source>
</evidence>
<keyword evidence="3" id="KW-0234">DNA repair</keyword>
<keyword evidence="1" id="KW-0227">DNA damage</keyword>
<accession>A0A1G2C5B5</accession>
<dbReference type="InterPro" id="IPR012340">
    <property type="entry name" value="NA-bd_OB-fold"/>
</dbReference>
<dbReference type="InterPro" id="IPR003717">
    <property type="entry name" value="RecO"/>
</dbReference>
<evidence type="ECO:0000256" key="3">
    <source>
        <dbReference type="ARBA" id="ARBA00023204"/>
    </source>
</evidence>
<dbReference type="Gene3D" id="2.40.50.140">
    <property type="entry name" value="Nucleic acid-binding proteins"/>
    <property type="match status" value="1"/>
</dbReference>
<dbReference type="PANTHER" id="PTHR33991:SF1">
    <property type="entry name" value="DNA REPAIR PROTEIN RECO"/>
    <property type="match status" value="1"/>
</dbReference>
<sequence length="168" mass="18548">MQEYLSEAIVLDKEPNGDLDVRFSIFTKKFGKLKAKAKSARKITSKLAPHLEPGNVVQVRLIEQKGLQVVDALKRGTIDTPLATLHFLNELLPEGEPEKMLWNALISEKFLWEETLAILGWDPRGASCAKCGANAPSVFDIRGQEFFCRLCGAGLPLARAIRLAGFLA</sequence>
<dbReference type="AlphaFoldDB" id="A0A1G2C5B5"/>
<comment type="caution">
    <text evidence="5">The sequence shown here is derived from an EMBL/GenBank/DDBJ whole genome shotgun (WGS) entry which is preliminary data.</text>
</comment>
<dbReference type="SUPFAM" id="SSF57863">
    <property type="entry name" value="ArfGap/RecO-like zinc finger"/>
    <property type="match status" value="1"/>
</dbReference>
<evidence type="ECO:0000259" key="4">
    <source>
        <dbReference type="Pfam" id="PF11967"/>
    </source>
</evidence>
<name>A0A1G2C5B5_9BACT</name>
<evidence type="ECO:0000256" key="2">
    <source>
        <dbReference type="ARBA" id="ARBA00023172"/>
    </source>
</evidence>
<dbReference type="GO" id="GO:0043590">
    <property type="term" value="C:bacterial nucleoid"/>
    <property type="evidence" value="ECO:0007669"/>
    <property type="project" value="TreeGrafter"/>
</dbReference>
<organism evidence="5 6">
    <name type="scientific">Candidatus Liptonbacteria bacterium GWB1_49_6</name>
    <dbReference type="NCBI Taxonomy" id="1798644"/>
    <lineage>
        <taxon>Bacteria</taxon>
        <taxon>Candidatus Liptoniibacteriota</taxon>
    </lineage>
</organism>